<dbReference type="EMBL" id="JANBVB010000688">
    <property type="protein sequence ID" value="KAJ2892654.1"/>
    <property type="molecule type" value="Genomic_DNA"/>
</dbReference>
<keyword evidence="1" id="KW-0472">Membrane</keyword>
<keyword evidence="1" id="KW-0812">Transmembrane</keyword>
<protein>
    <submittedName>
        <fullName evidence="1">Cleft lip and palate associated transmembrane protein 1</fullName>
    </submittedName>
</protein>
<organism evidence="1 2">
    <name type="scientific">Coemansia aciculifera</name>
    <dbReference type="NCBI Taxonomy" id="417176"/>
    <lineage>
        <taxon>Eukaryota</taxon>
        <taxon>Fungi</taxon>
        <taxon>Fungi incertae sedis</taxon>
        <taxon>Zoopagomycota</taxon>
        <taxon>Kickxellomycotina</taxon>
        <taxon>Kickxellomycetes</taxon>
        <taxon>Kickxellales</taxon>
        <taxon>Kickxellaceae</taxon>
        <taxon>Coemansia</taxon>
    </lineage>
</organism>
<accession>A0ACC1M2K0</accession>
<comment type="caution">
    <text evidence="1">The sequence shown here is derived from an EMBL/GenBank/DDBJ whole genome shotgun (WGS) entry which is preliminary data.</text>
</comment>
<dbReference type="Proteomes" id="UP001139981">
    <property type="component" value="Unassembled WGS sequence"/>
</dbReference>
<name>A0ACC1M2K0_9FUNG</name>
<keyword evidence="2" id="KW-1185">Reference proteome</keyword>
<evidence type="ECO:0000313" key="1">
    <source>
        <dbReference type="EMBL" id="KAJ2892654.1"/>
    </source>
</evidence>
<evidence type="ECO:0000313" key="2">
    <source>
        <dbReference type="Proteomes" id="UP001139981"/>
    </source>
</evidence>
<gene>
    <name evidence="1" type="primary">CLPTM1L</name>
    <name evidence="1" type="ORF">IWW38_003138</name>
</gene>
<proteinExistence type="predicted"/>
<reference evidence="1" key="1">
    <citation type="submission" date="2022-07" db="EMBL/GenBank/DDBJ databases">
        <title>Phylogenomic reconstructions and comparative analyses of Kickxellomycotina fungi.</title>
        <authorList>
            <person name="Reynolds N.K."/>
            <person name="Stajich J.E."/>
            <person name="Barry K."/>
            <person name="Grigoriev I.V."/>
            <person name="Crous P."/>
            <person name="Smith M.E."/>
        </authorList>
    </citation>
    <scope>NUCLEOTIDE SEQUENCE</scope>
    <source>
        <strain evidence="1">CBS 190363</strain>
    </source>
</reference>
<sequence>MPLIWENPLAARAKHWVPLTNRTSVSQDVPLDATTIDVDVSLSGIILGWFRLCNYAHQGLSELSSPRALIRHSESDVDNLKEMVYEVNPTMLAITIVAMSLHMLFEFLAYKEDVSFWSGKSEANLQGISRSSMLMSFASSSISLFYLYDRRKDTNIVVLIGSAVGALVEAWKLTKVLRVRDLLLLLPFGQSGNAQPSVAADSAEKSADAVLRDKVQRDVDQQMAWYLGWVCVPAMAAYAAFSLVFMEHESYLSWFLHVSLASVYSLEFIHMWPQLLINHRLKTVDMLPLTAFLYRFLLTFIDDLYALVVPMPLIERIGTLRDDVVFIVLCYQWLKFPRRKADKLKSE</sequence>